<dbReference type="EMBL" id="JAGRQC010000001">
    <property type="protein sequence ID" value="MBR0552055.1"/>
    <property type="molecule type" value="Genomic_DNA"/>
</dbReference>
<keyword evidence="4" id="KW-1185">Reference proteome</keyword>
<dbReference type="InterPro" id="IPR014059">
    <property type="entry name" value="TraI/TrwC_relax"/>
</dbReference>
<dbReference type="InterPro" id="IPR027785">
    <property type="entry name" value="UvrD-like_helicase_C"/>
</dbReference>
<accession>A0A8T4IG55</accession>
<evidence type="ECO:0000313" key="3">
    <source>
        <dbReference type="EMBL" id="MBR0552055.1"/>
    </source>
</evidence>
<dbReference type="Gene3D" id="3.40.50.300">
    <property type="entry name" value="P-loop containing nucleotide triphosphate hydrolases"/>
    <property type="match status" value="2"/>
</dbReference>
<dbReference type="SUPFAM" id="SSF52540">
    <property type="entry name" value="P-loop containing nucleoside triphosphate hydrolases"/>
    <property type="match status" value="2"/>
</dbReference>
<proteinExistence type="predicted"/>
<dbReference type="RefSeq" id="WP_284053310.1">
    <property type="nucleotide sequence ID" value="NZ_JAGRQC010000001.1"/>
</dbReference>
<organism evidence="3 4">
    <name type="scientific">Stakelama marina</name>
    <dbReference type="NCBI Taxonomy" id="2826939"/>
    <lineage>
        <taxon>Bacteria</taxon>
        <taxon>Pseudomonadati</taxon>
        <taxon>Pseudomonadota</taxon>
        <taxon>Alphaproteobacteria</taxon>
        <taxon>Sphingomonadales</taxon>
        <taxon>Sphingomonadaceae</taxon>
        <taxon>Stakelama</taxon>
    </lineage>
</organism>
<reference evidence="3" key="1">
    <citation type="submission" date="2021-04" db="EMBL/GenBank/DDBJ databases">
        <title>Ouciella asimina sp. nov., isolated from the surface seawater in the hydrothermal field of Okinawa Trough.</title>
        <authorList>
            <person name="Shuang W."/>
        </authorList>
    </citation>
    <scope>NUCLEOTIDE SEQUENCE</scope>
    <source>
        <strain evidence="3">LXI357</strain>
    </source>
</reference>
<sequence>MVATLKELTNPDDALGYYEADDYYVGDAKAPSAWHGRGAAKLGLRGEVEPDTFADMLHGRLPEGTVLGTVRHGERQHRPGWDLTCSAPKSVSVAALVAGDRRLLDAHDRAVRVALDYAERHAAVTRIRHGKTVERVATNSFAIATFPHFTARETEEVPDPQVHTHCVILNATCDDDGTWRSAETQPLYALQMAVGAVYHQQLAAEAQRLGYTVTITGENGLFQIDAITPEVHEAFSNRSRQIEAALDSRGQSRASATAAEKAVVALDTRAPKEAVDHRQLTAAWRERAHALGFTEDVRRTLVAQAEARAAEASPGTRARMRVADQAVAWATAHIGERHAVFAAAALEREAGDHAFGKAFPSDIVAAIARAERIQDIVIRAAPGMARGVVGFTTRDAIATEERMLGLERAGRGTLDPLADHFDAATIVARAEAASAKMGHAWKDGQRAATKALLVSTNSVAGVQGSAGTAKTTTVLRVYAEAAKARGHTVRALAPTATAAEELARAIGAEPMTVALMLTTGPTTTPCGPPKPEIWMVDEASMSGARDTEALLAQAQNQRARVVLVGDVKQLGSVAAGRAFGQLQDAGMETHKLAEIVRQSNPDTRRAVEHLLAGDAETAFVALDDGGGEVIQHADDDVRRARLARDFARLSRQERARTLVLDPTREGRQALTDAIRAELVRDGTLGTRAMTVLVLESLGLTEAQRARAASYRPGTVLTFRQGGEDGAPRRNTGYRVEAVDAEAGTVRLLDPEDKPFLWFPGDGSGAQADAFAEVEKELRTGDRIQFTRNNYAAKRLNGRTAEVLAIDVKEGLVVVGMKGGKRQTLDMTNVADRHIRPAWVSTIHAAQGATCDRVMVHLKSFRRNVDANLAYVAVSRAKKHASIYTDDRKRLVAVIEGRDGAQVGAIDEMLVKTGAAALTVPEPVVIGGFAIDA</sequence>
<evidence type="ECO:0000313" key="4">
    <source>
        <dbReference type="Proteomes" id="UP000676996"/>
    </source>
</evidence>
<dbReference type="InterPro" id="IPR014862">
    <property type="entry name" value="TrwC"/>
</dbReference>
<dbReference type="NCBIfam" id="NF041492">
    <property type="entry name" value="MobF"/>
    <property type="match status" value="1"/>
</dbReference>
<dbReference type="NCBIfam" id="TIGR02686">
    <property type="entry name" value="relax_trwC"/>
    <property type="match status" value="1"/>
</dbReference>
<dbReference type="SUPFAM" id="SSF55464">
    <property type="entry name" value="Origin of replication-binding domain, RBD-like"/>
    <property type="match status" value="1"/>
</dbReference>
<gene>
    <name evidence="3" type="ORF">J7S20_06025</name>
</gene>
<evidence type="ECO:0000259" key="2">
    <source>
        <dbReference type="Pfam" id="PF13538"/>
    </source>
</evidence>
<dbReference type="Gene3D" id="2.30.30.940">
    <property type="match status" value="1"/>
</dbReference>
<feature type="domain" description="UvrD-like helicase C-terminal" evidence="2">
    <location>
        <begin position="836"/>
        <end position="882"/>
    </location>
</feature>
<dbReference type="AlphaFoldDB" id="A0A8T4IG55"/>
<comment type="caution">
    <text evidence="3">The sequence shown here is derived from an EMBL/GenBank/DDBJ whole genome shotgun (WGS) entry which is preliminary data.</text>
</comment>
<dbReference type="InterPro" id="IPR027417">
    <property type="entry name" value="P-loop_NTPase"/>
</dbReference>
<feature type="domain" description="TrwC relaxase" evidence="1">
    <location>
        <begin position="14"/>
        <end position="290"/>
    </location>
</feature>
<dbReference type="Pfam" id="PF13538">
    <property type="entry name" value="UvrD_C_2"/>
    <property type="match status" value="1"/>
</dbReference>
<name>A0A8T4IG55_9SPHN</name>
<dbReference type="CDD" id="cd18809">
    <property type="entry name" value="SF1_C_RecD"/>
    <property type="match status" value="1"/>
</dbReference>
<dbReference type="Pfam" id="PF13604">
    <property type="entry name" value="AAA_30"/>
    <property type="match status" value="1"/>
</dbReference>
<dbReference type="Proteomes" id="UP000676996">
    <property type="component" value="Unassembled WGS sequence"/>
</dbReference>
<protein>
    <submittedName>
        <fullName evidence="3">Relaxase domain-containing protein</fullName>
    </submittedName>
</protein>
<evidence type="ECO:0000259" key="1">
    <source>
        <dbReference type="Pfam" id="PF08751"/>
    </source>
</evidence>
<dbReference type="Pfam" id="PF08751">
    <property type="entry name" value="TrwC"/>
    <property type="match status" value="1"/>
</dbReference>